<proteinExistence type="predicted"/>
<dbReference type="Proteomes" id="UP000270261">
    <property type="component" value="Unassembled WGS sequence"/>
</dbReference>
<evidence type="ECO:0000313" key="2">
    <source>
        <dbReference type="Proteomes" id="UP000270261"/>
    </source>
</evidence>
<comment type="caution">
    <text evidence="1">The sequence shown here is derived from an EMBL/GenBank/DDBJ whole genome shotgun (WGS) entry which is preliminary data.</text>
</comment>
<keyword evidence="2" id="KW-1185">Reference proteome</keyword>
<accession>A0A3R8LQ85</accession>
<dbReference type="EMBL" id="RRUE01000002">
    <property type="protein sequence ID" value="RRN43781.1"/>
    <property type="molecule type" value="Genomic_DNA"/>
</dbReference>
<organism evidence="1 2">
    <name type="scientific">Lautropia dentalis</name>
    <dbReference type="NCBI Taxonomy" id="2490857"/>
    <lineage>
        <taxon>Bacteria</taxon>
        <taxon>Pseudomonadati</taxon>
        <taxon>Pseudomonadota</taxon>
        <taxon>Betaproteobacteria</taxon>
        <taxon>Burkholderiales</taxon>
        <taxon>Burkholderiaceae</taxon>
        <taxon>Lautropia</taxon>
    </lineage>
</organism>
<dbReference type="AlphaFoldDB" id="A0A3R8LQ85"/>
<sequence length="171" mass="18507">MSSGRLHAAPAEHAGWASLVLAGRHWRFHDPLDLDRAADGTDAEPVTASVASDFLHHRWLPELGAPSRQEAQEALQQVLAVPGVQQLQAVLQTGRSAYDWRYAAGEAAAETVAWPPVENAGFGRKAPNLSAALRSQETVWRLDNRVRLGLAQGTDLARLHVALAALEALWS</sequence>
<name>A0A3R8LQ85_9BURK</name>
<evidence type="ECO:0000313" key="1">
    <source>
        <dbReference type="EMBL" id="RRN43781.1"/>
    </source>
</evidence>
<protein>
    <submittedName>
        <fullName evidence="1">Uncharacterized protein</fullName>
    </submittedName>
</protein>
<gene>
    <name evidence="1" type="ORF">EHV23_10210</name>
</gene>
<reference evidence="1 2" key="1">
    <citation type="submission" date="2018-11" db="EMBL/GenBank/DDBJ databases">
        <title>Genome sequencing of Lautropia sp. KCOM 2505 (= ChDC F240).</title>
        <authorList>
            <person name="Kook J.-K."/>
            <person name="Park S.-N."/>
            <person name="Lim Y.K."/>
        </authorList>
    </citation>
    <scope>NUCLEOTIDE SEQUENCE [LARGE SCALE GENOMIC DNA]</scope>
    <source>
        <strain evidence="1 2">KCOM 2505</strain>
    </source>
</reference>